<gene>
    <name evidence="2" type="ORF">CYG68_20865</name>
</gene>
<feature type="transmembrane region" description="Helical" evidence="1">
    <location>
        <begin position="26"/>
        <end position="48"/>
    </location>
</feature>
<evidence type="ECO:0000313" key="3">
    <source>
        <dbReference type="Proteomes" id="UP000650477"/>
    </source>
</evidence>
<dbReference type="Proteomes" id="UP000650477">
    <property type="component" value="Unassembled WGS sequence"/>
</dbReference>
<keyword evidence="1" id="KW-0472">Membrane</keyword>
<accession>A0A8I0Q6D9</accession>
<keyword evidence="1" id="KW-1133">Transmembrane helix</keyword>
<proteinExistence type="predicted"/>
<reference evidence="2" key="1">
    <citation type="submission" date="2017-12" db="EMBL/GenBank/DDBJ databases">
        <title>Genome sequencing and analysis.</title>
        <authorList>
            <person name="Huang Y.-T."/>
        </authorList>
    </citation>
    <scope>NUCLEOTIDE SEQUENCE</scope>
    <source>
        <strain evidence="2">VGH116</strain>
    </source>
</reference>
<dbReference type="EMBL" id="PKLF01000048">
    <property type="protein sequence ID" value="MBE8614781.1"/>
    <property type="molecule type" value="Genomic_DNA"/>
</dbReference>
<comment type="caution">
    <text evidence="2">The sequence shown here is derived from an EMBL/GenBank/DDBJ whole genome shotgun (WGS) entry which is preliminary data.</text>
</comment>
<protein>
    <submittedName>
        <fullName evidence="2">Uncharacterized protein</fullName>
    </submittedName>
</protein>
<organism evidence="2 3">
    <name type="scientific">Morganella morganii</name>
    <name type="common">Proteus morganii</name>
    <dbReference type="NCBI Taxonomy" id="582"/>
    <lineage>
        <taxon>Bacteria</taxon>
        <taxon>Pseudomonadati</taxon>
        <taxon>Pseudomonadota</taxon>
        <taxon>Gammaproteobacteria</taxon>
        <taxon>Enterobacterales</taxon>
        <taxon>Morganellaceae</taxon>
        <taxon>Morganella</taxon>
    </lineage>
</organism>
<keyword evidence="1" id="KW-0812">Transmembrane</keyword>
<evidence type="ECO:0000313" key="2">
    <source>
        <dbReference type="EMBL" id="MBE8614781.1"/>
    </source>
</evidence>
<dbReference type="AlphaFoldDB" id="A0A8I0Q6D9"/>
<evidence type="ECO:0000256" key="1">
    <source>
        <dbReference type="SAM" id="Phobius"/>
    </source>
</evidence>
<name>A0A8I0Q6D9_MORMO</name>
<sequence length="95" mass="10914">MITADIPVSSDISSVDCLLIKLSHNIIIHAVIICWCMIFMADLMINFFPVENETGKAVVSLSHFCKMVTQSGHDSYGIWLLRPNWVSRNIYWRQK</sequence>